<dbReference type="GO" id="GO:0008198">
    <property type="term" value="F:ferrous iron binding"/>
    <property type="evidence" value="ECO:0007669"/>
    <property type="project" value="TreeGrafter"/>
</dbReference>
<dbReference type="InterPro" id="IPR036671">
    <property type="entry name" value="DPH_MB_sf"/>
</dbReference>
<dbReference type="UniPathway" id="UPA00559"/>
<feature type="domain" description="DPH-type MB" evidence="8">
    <location>
        <begin position="165"/>
        <end position="224"/>
    </location>
</feature>
<dbReference type="PRINTS" id="PR00625">
    <property type="entry name" value="JDOMAIN"/>
</dbReference>
<organism evidence="9 10">
    <name type="scientific">Grifola frondosa</name>
    <name type="common">Maitake</name>
    <name type="synonym">Polyporus frondosus</name>
    <dbReference type="NCBI Taxonomy" id="5627"/>
    <lineage>
        <taxon>Eukaryota</taxon>
        <taxon>Fungi</taxon>
        <taxon>Dikarya</taxon>
        <taxon>Basidiomycota</taxon>
        <taxon>Agaricomycotina</taxon>
        <taxon>Agaricomycetes</taxon>
        <taxon>Polyporales</taxon>
        <taxon>Grifolaceae</taxon>
        <taxon>Grifola</taxon>
    </lineage>
</organism>
<name>A0A1C7MNH6_GRIFR</name>
<evidence type="ECO:0000256" key="1">
    <source>
        <dbReference type="ARBA" id="ARBA00003474"/>
    </source>
</evidence>
<keyword evidence="6" id="KW-0408">Iron</keyword>
<protein>
    <recommendedName>
        <fullName evidence="3">Diphthamide biosynthesis protein 4</fullName>
    </recommendedName>
</protein>
<dbReference type="CDD" id="cd06257">
    <property type="entry name" value="DnaJ"/>
    <property type="match status" value="1"/>
</dbReference>
<dbReference type="PROSITE" id="PS50076">
    <property type="entry name" value="DNAJ_2"/>
    <property type="match status" value="1"/>
</dbReference>
<keyword evidence="4" id="KW-0479">Metal-binding</keyword>
<dbReference type="PROSITE" id="PS51074">
    <property type="entry name" value="DPH_MB"/>
    <property type="match status" value="1"/>
</dbReference>
<dbReference type="InterPro" id="IPR001623">
    <property type="entry name" value="DnaJ_domain"/>
</dbReference>
<evidence type="ECO:0000256" key="2">
    <source>
        <dbReference type="ARBA" id="ARBA00006169"/>
    </source>
</evidence>
<reference evidence="9 10" key="1">
    <citation type="submission" date="2016-03" db="EMBL/GenBank/DDBJ databases">
        <title>Whole genome sequencing of Grifola frondosa 9006-11.</title>
        <authorList>
            <person name="Min B."/>
            <person name="Park H."/>
            <person name="Kim J.-G."/>
            <person name="Cho H."/>
            <person name="Oh Y.-L."/>
            <person name="Kong W.-S."/>
            <person name="Choi I.-G."/>
        </authorList>
    </citation>
    <scope>NUCLEOTIDE SEQUENCE [LARGE SCALE GENOMIC DNA]</scope>
    <source>
        <strain evidence="9 10">9006-11</strain>
    </source>
</reference>
<dbReference type="PANTHER" id="PTHR45255:SF1">
    <property type="entry name" value="DNAJ HOMOLOG SUBFAMILY C MEMBER 24"/>
    <property type="match status" value="1"/>
</dbReference>
<evidence type="ECO:0000259" key="8">
    <source>
        <dbReference type="PROSITE" id="PS51074"/>
    </source>
</evidence>
<proteinExistence type="inferred from homology"/>
<dbReference type="InterPro" id="IPR036869">
    <property type="entry name" value="J_dom_sf"/>
</dbReference>
<dbReference type="AlphaFoldDB" id="A0A1C7MNH6"/>
<accession>A0A1C7MNH6</accession>
<evidence type="ECO:0000256" key="4">
    <source>
        <dbReference type="ARBA" id="ARBA00022723"/>
    </source>
</evidence>
<evidence type="ECO:0000259" key="7">
    <source>
        <dbReference type="PROSITE" id="PS50076"/>
    </source>
</evidence>
<comment type="similarity">
    <text evidence="2">Belongs to the DPH4 family.</text>
</comment>
<dbReference type="Proteomes" id="UP000092993">
    <property type="component" value="Unassembled WGS sequence"/>
</dbReference>
<dbReference type="Gene3D" id="3.10.660.10">
    <property type="entry name" value="DPH Zinc finger"/>
    <property type="match status" value="1"/>
</dbReference>
<dbReference type="Pfam" id="PF05207">
    <property type="entry name" value="Zn_ribbon_CSL"/>
    <property type="match status" value="1"/>
</dbReference>
<dbReference type="SUPFAM" id="SSF46565">
    <property type="entry name" value="Chaperone J-domain"/>
    <property type="match status" value="1"/>
</dbReference>
<dbReference type="OrthoDB" id="445556at2759"/>
<evidence type="ECO:0000256" key="3">
    <source>
        <dbReference type="ARBA" id="ARBA00021797"/>
    </source>
</evidence>
<dbReference type="GO" id="GO:0001671">
    <property type="term" value="F:ATPase activator activity"/>
    <property type="evidence" value="ECO:0007669"/>
    <property type="project" value="TreeGrafter"/>
</dbReference>
<evidence type="ECO:0000313" key="9">
    <source>
        <dbReference type="EMBL" id="OBZ78445.1"/>
    </source>
</evidence>
<dbReference type="EMBL" id="LUGG01000002">
    <property type="protein sequence ID" value="OBZ78445.1"/>
    <property type="molecule type" value="Genomic_DNA"/>
</dbReference>
<dbReference type="STRING" id="5627.A0A1C7MNH6"/>
<dbReference type="GO" id="GO:0017183">
    <property type="term" value="P:protein histidyl modification to diphthamide"/>
    <property type="evidence" value="ECO:0007669"/>
    <property type="project" value="UniProtKB-UniPathway"/>
</dbReference>
<keyword evidence="10" id="KW-1185">Reference proteome</keyword>
<comment type="function">
    <text evidence="1">Required for the first step of diphthamide biosynthesis, the transfer of 3-amino-3-carboxypropyl from S-adenosyl-L-methionine to a histidine residue. Diphthamide is a post-translational modification of histidine which occurs in elongation factor 2.</text>
</comment>
<sequence length="240" mass="26650">MSILSFSKHSPGEWNHFSYTTIGPSKPPSGYASLDNLDSLVAPCGSFQVAKKGEVQYNLYKYILSRGPVWRLLVHHVVKLDTFDVPDYYALLCISPTATFSEIKTAYHHTLLLSHPDKHEKTRSHADIDIGALKDAYLTLSSPDRRAKYDATRSNAATRQSGPRPAQVVSLEDFDPNSEVAGPGAWKFPCRCGGSYTITEEQMEAGQHLVGCHTCSETVWVGFELADDTTEIQQTIMRKP</sequence>
<dbReference type="Gene3D" id="1.10.287.110">
    <property type="entry name" value="DnaJ domain"/>
    <property type="match status" value="1"/>
</dbReference>
<dbReference type="PANTHER" id="PTHR45255">
    <property type="entry name" value="DNAJ HOMOLOG SUBFAMILY C MEMBER 24"/>
    <property type="match status" value="1"/>
</dbReference>
<keyword evidence="5" id="KW-0862">Zinc</keyword>
<gene>
    <name evidence="9" type="primary">dph4</name>
    <name evidence="9" type="ORF">A0H81_02144</name>
</gene>
<dbReference type="Pfam" id="PF00226">
    <property type="entry name" value="DnaJ"/>
    <property type="match status" value="1"/>
</dbReference>
<evidence type="ECO:0000256" key="5">
    <source>
        <dbReference type="ARBA" id="ARBA00022833"/>
    </source>
</evidence>
<feature type="domain" description="J" evidence="7">
    <location>
        <begin position="87"/>
        <end position="153"/>
    </location>
</feature>
<evidence type="ECO:0000313" key="10">
    <source>
        <dbReference type="Proteomes" id="UP000092993"/>
    </source>
</evidence>
<comment type="caution">
    <text evidence="9">The sequence shown here is derived from an EMBL/GenBank/DDBJ whole genome shotgun (WGS) entry which is preliminary data.</text>
</comment>
<dbReference type="SUPFAM" id="SSF144217">
    <property type="entry name" value="CSL zinc finger"/>
    <property type="match status" value="1"/>
</dbReference>
<dbReference type="SMART" id="SM00271">
    <property type="entry name" value="DnaJ"/>
    <property type="match status" value="1"/>
</dbReference>
<evidence type="ECO:0000256" key="6">
    <source>
        <dbReference type="ARBA" id="ARBA00023004"/>
    </source>
</evidence>
<dbReference type="InterPro" id="IPR007872">
    <property type="entry name" value="DPH_MB_dom"/>
</dbReference>